<dbReference type="RefSeq" id="WP_136451292.1">
    <property type="nucleotide sequence ID" value="NZ_SSTI01000004.1"/>
</dbReference>
<evidence type="ECO:0000259" key="1">
    <source>
        <dbReference type="Pfam" id="PF13175"/>
    </source>
</evidence>
<evidence type="ECO:0000313" key="4">
    <source>
        <dbReference type="Proteomes" id="UP000308038"/>
    </source>
</evidence>
<dbReference type="Proteomes" id="UP000308038">
    <property type="component" value="Unassembled WGS sequence"/>
</dbReference>
<name>A0ABY2QIP6_9SPHN</name>
<dbReference type="Pfam" id="PF13175">
    <property type="entry name" value="AAA_15"/>
    <property type="match status" value="1"/>
</dbReference>
<evidence type="ECO:0000259" key="2">
    <source>
        <dbReference type="Pfam" id="PF13304"/>
    </source>
</evidence>
<dbReference type="PANTHER" id="PTHR43581:SF4">
    <property type="entry name" value="ATP_GTP PHOSPHATASE"/>
    <property type="match status" value="1"/>
</dbReference>
<comment type="caution">
    <text evidence="3">The sequence shown here is derived from an EMBL/GenBank/DDBJ whole genome shotgun (WGS) entry which is preliminary data.</text>
</comment>
<protein>
    <submittedName>
        <fullName evidence="3">DUF2813 domain-containing protein</fullName>
    </submittedName>
</protein>
<feature type="domain" description="Endonuclease GajA/Old nuclease/RecF-like AAA" evidence="1">
    <location>
        <begin position="1"/>
        <end position="49"/>
    </location>
</feature>
<dbReference type="InterPro" id="IPR041685">
    <property type="entry name" value="AAA_GajA/Old/RecF-like"/>
</dbReference>
<reference evidence="3 4" key="1">
    <citation type="submission" date="2019-04" db="EMBL/GenBank/DDBJ databases">
        <title>Microbes associate with the intestines of laboratory mice.</title>
        <authorList>
            <person name="Navarre W."/>
            <person name="Wong E."/>
            <person name="Huang K.C."/>
            <person name="Tropini C."/>
            <person name="Ng K."/>
            <person name="Yu B."/>
        </authorList>
    </citation>
    <scope>NUCLEOTIDE SEQUENCE [LARGE SCALE GENOMIC DNA]</scope>
    <source>
        <strain evidence="3 4">NM83_B4-11</strain>
    </source>
</reference>
<dbReference type="Pfam" id="PF13304">
    <property type="entry name" value="AAA_21"/>
    <property type="match status" value="1"/>
</dbReference>
<feature type="domain" description="ATPase AAA-type core" evidence="2">
    <location>
        <begin position="264"/>
        <end position="346"/>
    </location>
</feature>
<dbReference type="InterPro" id="IPR027417">
    <property type="entry name" value="P-loop_NTPase"/>
</dbReference>
<sequence>MEIARLEIENFRGIREASIAFGRHSVLVGANNAGKTTVIEALALLFGRDRMVRPLTEHDFFGGCPAPADRIRIVATVVGFEGDEPADHPGWFRDDRAIVKWWDPARQTLHAARGQPDWRLACQVALCARFDQPSLEVETLRYFHDDDMMEDPFLDEVVTPIPARLVRELGFFLIPASRTWDRMISFGSELFRRVVATSAGQPADSVIGERNRLRAPAQPLEDDPQLEPIVAQLNAELGGFFRSQPRLQLRVTATDSDGLLEAVIPHYLHDDADLGLPARRHGSGLVSLQHLLLLLQFGRQRAAAGEGFWMALEEPELHVPPALQRRLVHRIQALSTQTFVSTHSPMIASIPDPRTVLILRNSGGTLTAEPLQIGPLDQAVPNSIRKLFQLNRMETINALMHDAVVIPEGLIDHDWLRLLVRAVDLAQDWSPETECRFGCHLGVIPTHDGAVVATYEELRRLHPSLVPLVDGDGAGRGYAETLAGGGEPPSTILRWPDGWAIEHVVGWILDADPEGVVATLADLIDPGVADVRALITRLASKDRAAHGLKDDRIAYEAVAGAVGASPACRARARDLLNALSTAAMGGDTPRFTSELGGDARVRIFRP</sequence>
<dbReference type="InterPro" id="IPR051396">
    <property type="entry name" value="Bact_Antivir_Def_Nuclease"/>
</dbReference>
<accession>A0ABY2QIP6</accession>
<proteinExistence type="predicted"/>
<keyword evidence="4" id="KW-1185">Reference proteome</keyword>
<gene>
    <name evidence="3" type="ORF">E5988_07695</name>
</gene>
<dbReference type="InterPro" id="IPR003959">
    <property type="entry name" value="ATPase_AAA_core"/>
</dbReference>
<dbReference type="PANTHER" id="PTHR43581">
    <property type="entry name" value="ATP/GTP PHOSPHATASE"/>
    <property type="match status" value="1"/>
</dbReference>
<evidence type="ECO:0000313" key="3">
    <source>
        <dbReference type="EMBL" id="THG40681.1"/>
    </source>
</evidence>
<dbReference type="Gene3D" id="3.40.50.300">
    <property type="entry name" value="P-loop containing nucleotide triphosphate hydrolases"/>
    <property type="match status" value="1"/>
</dbReference>
<dbReference type="SUPFAM" id="SSF52540">
    <property type="entry name" value="P-loop containing nucleoside triphosphate hydrolases"/>
    <property type="match status" value="1"/>
</dbReference>
<dbReference type="EMBL" id="SSTI01000004">
    <property type="protein sequence ID" value="THG40681.1"/>
    <property type="molecule type" value="Genomic_DNA"/>
</dbReference>
<organism evidence="3 4">
    <name type="scientific">Sphingomonas olei</name>
    <dbReference type="NCBI Taxonomy" id="1886787"/>
    <lineage>
        <taxon>Bacteria</taxon>
        <taxon>Pseudomonadati</taxon>
        <taxon>Pseudomonadota</taxon>
        <taxon>Alphaproteobacteria</taxon>
        <taxon>Sphingomonadales</taxon>
        <taxon>Sphingomonadaceae</taxon>
        <taxon>Sphingomonas</taxon>
    </lineage>
</organism>